<keyword evidence="8" id="KW-1185">Reference proteome</keyword>
<dbReference type="GO" id="GO:0004760">
    <property type="term" value="F:L-serine-pyruvate transaminase activity"/>
    <property type="evidence" value="ECO:0007669"/>
    <property type="project" value="TreeGrafter"/>
</dbReference>
<comment type="similarity">
    <text evidence="2">Belongs to the class-V pyridoxal-phosphate-dependent aminotransferase family.</text>
</comment>
<dbReference type="PIRSF" id="PIRSF000524">
    <property type="entry name" value="SPT"/>
    <property type="match status" value="1"/>
</dbReference>
<gene>
    <name evidence="7" type="ORF">ISM_09886</name>
</gene>
<reference evidence="7 8" key="1">
    <citation type="submission" date="2005-12" db="EMBL/GenBank/DDBJ databases">
        <authorList>
            <person name="Moran M.A."/>
            <person name="Ferriera S."/>
            <person name="Johnson J."/>
            <person name="Kravitz S."/>
            <person name="Halpern A."/>
            <person name="Remington K."/>
            <person name="Beeson K."/>
            <person name="Tran B."/>
            <person name="Rogers Y.-H."/>
            <person name="Friedman R."/>
            <person name="Venter J.C."/>
        </authorList>
    </citation>
    <scope>NUCLEOTIDE SEQUENCE [LARGE SCALE GENOMIC DNA]</scope>
    <source>
        <strain evidence="8">ATCC BAA-591 / DSM 15170 / ISM</strain>
    </source>
</reference>
<dbReference type="Pfam" id="PF00266">
    <property type="entry name" value="Aminotran_5"/>
    <property type="match status" value="1"/>
</dbReference>
<dbReference type="OrthoDB" id="9766472at2"/>
<dbReference type="Proteomes" id="UP000005954">
    <property type="component" value="Unassembled WGS sequence"/>
</dbReference>
<dbReference type="Gene3D" id="3.90.1150.10">
    <property type="entry name" value="Aspartate Aminotransferase, domain 1"/>
    <property type="match status" value="1"/>
</dbReference>
<organism evidence="7 8">
    <name type="scientific">Roseovarius nubinhibens (strain ATCC BAA-591 / DSM 15170 / ISM)</name>
    <dbReference type="NCBI Taxonomy" id="89187"/>
    <lineage>
        <taxon>Bacteria</taxon>
        <taxon>Pseudomonadati</taxon>
        <taxon>Pseudomonadota</taxon>
        <taxon>Alphaproteobacteria</taxon>
        <taxon>Rhodobacterales</taxon>
        <taxon>Roseobacteraceae</taxon>
        <taxon>Roseovarius</taxon>
    </lineage>
</organism>
<name>A3SQL5_ROSNI</name>
<evidence type="ECO:0000256" key="4">
    <source>
        <dbReference type="PIRSR" id="PIRSR000524-1"/>
    </source>
</evidence>
<evidence type="ECO:0000256" key="2">
    <source>
        <dbReference type="ARBA" id="ARBA00009236"/>
    </source>
</evidence>
<evidence type="ECO:0000256" key="1">
    <source>
        <dbReference type="ARBA" id="ARBA00001933"/>
    </source>
</evidence>
<dbReference type="InterPro" id="IPR015421">
    <property type="entry name" value="PyrdxlP-dep_Trfase_major"/>
</dbReference>
<keyword evidence="7" id="KW-0808">Transferase</keyword>
<feature type="modified residue" description="N6-(pyridoxal phosphate)lysine" evidence="5">
    <location>
        <position position="197"/>
    </location>
</feature>
<dbReference type="GO" id="GO:0019265">
    <property type="term" value="P:glycine biosynthetic process, by transamination of glyoxylate"/>
    <property type="evidence" value="ECO:0007669"/>
    <property type="project" value="TreeGrafter"/>
</dbReference>
<dbReference type="STRING" id="89187.ISM_09886"/>
<evidence type="ECO:0000259" key="6">
    <source>
        <dbReference type="Pfam" id="PF00266"/>
    </source>
</evidence>
<dbReference type="GO" id="GO:0008453">
    <property type="term" value="F:alanine-glyoxylate transaminase activity"/>
    <property type="evidence" value="ECO:0007669"/>
    <property type="project" value="TreeGrafter"/>
</dbReference>
<dbReference type="PANTHER" id="PTHR21152:SF40">
    <property type="entry name" value="ALANINE--GLYOXYLATE AMINOTRANSFERASE"/>
    <property type="match status" value="1"/>
</dbReference>
<feature type="binding site" evidence="4">
    <location>
        <position position="348"/>
    </location>
    <ligand>
        <name>substrate</name>
    </ligand>
</feature>
<evidence type="ECO:0000256" key="3">
    <source>
        <dbReference type="ARBA" id="ARBA00022898"/>
    </source>
</evidence>
<keyword evidence="7" id="KW-0032">Aminotransferase</keyword>
<dbReference type="Gene3D" id="3.40.640.10">
    <property type="entry name" value="Type I PLP-dependent aspartate aminotransferase-like (Major domain)"/>
    <property type="match status" value="1"/>
</dbReference>
<proteinExistence type="inferred from homology"/>
<dbReference type="RefSeq" id="WP_009813987.1">
    <property type="nucleotide sequence ID" value="NZ_CH724156.1"/>
</dbReference>
<dbReference type="SUPFAM" id="SSF53383">
    <property type="entry name" value="PLP-dependent transferases"/>
    <property type="match status" value="1"/>
</dbReference>
<evidence type="ECO:0000313" key="8">
    <source>
        <dbReference type="Proteomes" id="UP000005954"/>
    </source>
</evidence>
<dbReference type="InterPro" id="IPR015424">
    <property type="entry name" value="PyrdxlP-dep_Trfase"/>
</dbReference>
<dbReference type="eggNOG" id="COG0075">
    <property type="taxonomic scope" value="Bacteria"/>
</dbReference>
<dbReference type="InterPro" id="IPR000192">
    <property type="entry name" value="Aminotrans_V_dom"/>
</dbReference>
<evidence type="ECO:0000313" key="7">
    <source>
        <dbReference type="EMBL" id="EAP75424.1"/>
    </source>
</evidence>
<dbReference type="HOGENOM" id="CLU_044792_0_0_5"/>
<feature type="domain" description="Aminotransferase class V" evidence="6">
    <location>
        <begin position="23"/>
        <end position="278"/>
    </location>
</feature>
<dbReference type="EMBL" id="AALY01000003">
    <property type="protein sequence ID" value="EAP75424.1"/>
    <property type="molecule type" value="Genomic_DNA"/>
</dbReference>
<dbReference type="PANTHER" id="PTHR21152">
    <property type="entry name" value="AMINOTRANSFERASE CLASS V"/>
    <property type="match status" value="1"/>
</dbReference>
<protein>
    <submittedName>
        <fullName evidence="7">Aminotransferase family protein</fullName>
    </submittedName>
</protein>
<dbReference type="InterPro" id="IPR015422">
    <property type="entry name" value="PyrdxlP-dep_Trfase_small"/>
</dbReference>
<dbReference type="AlphaFoldDB" id="A3SQL5"/>
<sequence>MTALLDNVDPDGLLEFSVVFTDRSLNHMSAAFQQVMRDISGMLKDVYSADAVALVPGGGSYGMEAVARQFGHDAHALIVRNGWFSYRWSQIFEAGDFAAKTTVCMARQAGNDVTAPFAPAPIDEVVSKIRAEKPDVVFAPHVETSAGLILPEEYVTALAEAAHEVGALMVLDCIASGCAWIDMKKTGVDVLISAPQKGWSASPSAGLVMMSERALERLESSSSDSFAIDLKKWHAIMQAYENGGHAYHATMPTDALRAFRDTMVETRDYGFERLREAQWALGDGVRKMLAEKGIKSVAAEGFGAPGVVVSYTSDPEIQNGKKFAAEGMQIAAGVPLACDEPEGFRTFRLGLFGLDKLYDVPATLGRLKTVLDKVL</sequence>
<keyword evidence="3 5" id="KW-0663">Pyridoxal phosphate</keyword>
<evidence type="ECO:0000256" key="5">
    <source>
        <dbReference type="PIRSR" id="PIRSR000524-50"/>
    </source>
</evidence>
<accession>A3SQL5</accession>
<dbReference type="InterPro" id="IPR024169">
    <property type="entry name" value="SP_NH2Trfase/AEP_transaminase"/>
</dbReference>
<comment type="caution">
    <text evidence="7">The sequence shown here is derived from an EMBL/GenBank/DDBJ whole genome shotgun (WGS) entry which is preliminary data.</text>
</comment>
<comment type="cofactor">
    <cofactor evidence="1 5">
        <name>pyridoxal 5'-phosphate</name>
        <dbReference type="ChEBI" id="CHEBI:597326"/>
    </cofactor>
</comment>